<dbReference type="InterPro" id="IPR050624">
    <property type="entry name" value="HTH-type_Tx_Regulator"/>
</dbReference>
<keyword evidence="1 2" id="KW-0238">DNA-binding</keyword>
<evidence type="ECO:0000313" key="4">
    <source>
        <dbReference type="EMBL" id="ROR95823.1"/>
    </source>
</evidence>
<dbReference type="InterPro" id="IPR001647">
    <property type="entry name" value="HTH_TetR"/>
</dbReference>
<dbReference type="Gene3D" id="1.10.357.10">
    <property type="entry name" value="Tetracycline Repressor, domain 2"/>
    <property type="match status" value="1"/>
</dbReference>
<dbReference type="PROSITE" id="PS50977">
    <property type="entry name" value="HTH_TETR_2"/>
    <property type="match status" value="1"/>
</dbReference>
<evidence type="ECO:0000259" key="3">
    <source>
        <dbReference type="PROSITE" id="PS50977"/>
    </source>
</evidence>
<dbReference type="SUPFAM" id="SSF46689">
    <property type="entry name" value="Homeodomain-like"/>
    <property type="match status" value="1"/>
</dbReference>
<name>A0A3N2D7Q6_9MICO</name>
<evidence type="ECO:0000313" key="5">
    <source>
        <dbReference type="Proteomes" id="UP000275356"/>
    </source>
</evidence>
<keyword evidence="5" id="KW-1185">Reference proteome</keyword>
<feature type="domain" description="HTH tetR-type" evidence="3">
    <location>
        <begin position="9"/>
        <end position="69"/>
    </location>
</feature>
<evidence type="ECO:0000256" key="2">
    <source>
        <dbReference type="PROSITE-ProRule" id="PRU00335"/>
    </source>
</evidence>
<dbReference type="PANTHER" id="PTHR43479">
    <property type="entry name" value="ACREF/ENVCD OPERON REPRESSOR-RELATED"/>
    <property type="match status" value="1"/>
</dbReference>
<dbReference type="Proteomes" id="UP000275356">
    <property type="component" value="Unassembled WGS sequence"/>
</dbReference>
<comment type="caution">
    <text evidence="4">The sequence shown here is derived from an EMBL/GenBank/DDBJ whole genome shotgun (WGS) entry which is preliminary data.</text>
</comment>
<dbReference type="GO" id="GO:0003677">
    <property type="term" value="F:DNA binding"/>
    <property type="evidence" value="ECO:0007669"/>
    <property type="project" value="UniProtKB-UniRule"/>
</dbReference>
<feature type="DNA-binding region" description="H-T-H motif" evidence="2">
    <location>
        <begin position="32"/>
        <end position="51"/>
    </location>
</feature>
<protein>
    <submittedName>
        <fullName evidence="4">TetR family transcriptional regulator</fullName>
    </submittedName>
</protein>
<dbReference type="Pfam" id="PF00440">
    <property type="entry name" value="TetR_N"/>
    <property type="match status" value="1"/>
</dbReference>
<organism evidence="4 5">
    <name type="scientific">Salana multivorans</name>
    <dbReference type="NCBI Taxonomy" id="120377"/>
    <lineage>
        <taxon>Bacteria</taxon>
        <taxon>Bacillati</taxon>
        <taxon>Actinomycetota</taxon>
        <taxon>Actinomycetes</taxon>
        <taxon>Micrococcales</taxon>
        <taxon>Beutenbergiaceae</taxon>
        <taxon>Salana</taxon>
    </lineage>
</organism>
<accession>A0A3N2D7Q6</accession>
<dbReference type="AlphaFoldDB" id="A0A3N2D7Q6"/>
<gene>
    <name evidence="4" type="ORF">EDD28_0385</name>
</gene>
<reference evidence="4 5" key="1">
    <citation type="submission" date="2018-11" db="EMBL/GenBank/DDBJ databases">
        <title>Sequencing the genomes of 1000 actinobacteria strains.</title>
        <authorList>
            <person name="Klenk H.-P."/>
        </authorList>
    </citation>
    <scope>NUCLEOTIDE SEQUENCE [LARGE SCALE GENOMIC DNA]</scope>
    <source>
        <strain evidence="4 5">DSM 13521</strain>
    </source>
</reference>
<sequence>MRGMDPRIARTRRSLRDALFSLARERALDEISISDIADRAGINRSTYYQHYSDKDTLLAEALDAVIEDTVAEATESPITEADGARLLAAYLDHVEQNAALYRKLLGESGSAAIQVRMTRRLQSIIAAALDQAEGDARGAGGACGPGAAAGVPGIAGLPTGIVAAAMAGSALATVRAWLDLEPLPPTRTALDWIWAVLTAYDGGERTDRSAR</sequence>
<evidence type="ECO:0000256" key="1">
    <source>
        <dbReference type="ARBA" id="ARBA00023125"/>
    </source>
</evidence>
<dbReference type="PANTHER" id="PTHR43479:SF7">
    <property type="entry name" value="TETR-FAMILY TRANSCRIPTIONAL REGULATOR"/>
    <property type="match status" value="1"/>
</dbReference>
<proteinExistence type="predicted"/>
<dbReference type="InterPro" id="IPR009057">
    <property type="entry name" value="Homeodomain-like_sf"/>
</dbReference>
<dbReference type="EMBL" id="RKHQ01000001">
    <property type="protein sequence ID" value="ROR95823.1"/>
    <property type="molecule type" value="Genomic_DNA"/>
</dbReference>